<dbReference type="EMBL" id="AVBF01000009">
    <property type="protein sequence ID" value="KGP73719.1"/>
    <property type="molecule type" value="Genomic_DNA"/>
</dbReference>
<dbReference type="Pfam" id="PF13589">
    <property type="entry name" value="HATPase_c_3"/>
    <property type="match status" value="1"/>
</dbReference>
<dbReference type="Gene3D" id="3.30.565.10">
    <property type="entry name" value="Histidine kinase-like ATPase, C-terminal domain"/>
    <property type="match status" value="1"/>
</dbReference>
<name>A0A0A2TDV2_9BACI</name>
<dbReference type="eggNOG" id="COG0323">
    <property type="taxonomic scope" value="Bacteria"/>
</dbReference>
<keyword evidence="2" id="KW-1185">Reference proteome</keyword>
<dbReference type="AlphaFoldDB" id="A0A0A2TDV2"/>
<dbReference type="Proteomes" id="UP000030147">
    <property type="component" value="Unassembled WGS sequence"/>
</dbReference>
<dbReference type="OrthoDB" id="9813438at2"/>
<proteinExistence type="predicted"/>
<reference evidence="1 2" key="1">
    <citation type="journal article" date="2015" name="Stand. Genomic Sci.">
        <title>High quality draft genome sequence of the moderately halophilic bacterium Pontibacillus yanchengensis Y32(T) and comparison among Pontibacillus genomes.</title>
        <authorList>
            <person name="Huang J."/>
            <person name="Qiao Z.X."/>
            <person name="Tang J.W."/>
            <person name="Wang G."/>
        </authorList>
    </citation>
    <scope>NUCLEOTIDE SEQUENCE [LARGE SCALE GENOMIC DNA]</scope>
    <source>
        <strain evidence="1 2">Y32</strain>
    </source>
</reference>
<organism evidence="1 2">
    <name type="scientific">Pontibacillus yanchengensis Y32</name>
    <dbReference type="NCBI Taxonomy" id="1385514"/>
    <lineage>
        <taxon>Bacteria</taxon>
        <taxon>Bacillati</taxon>
        <taxon>Bacillota</taxon>
        <taxon>Bacilli</taxon>
        <taxon>Bacillales</taxon>
        <taxon>Bacillaceae</taxon>
        <taxon>Pontibacillus</taxon>
    </lineage>
</organism>
<comment type="caution">
    <text evidence="1">The sequence shown here is derived from an EMBL/GenBank/DDBJ whole genome shotgun (WGS) entry which is preliminary data.</text>
</comment>
<gene>
    <name evidence="1" type="ORF">N782_02370</name>
</gene>
<evidence type="ECO:0000313" key="1">
    <source>
        <dbReference type="EMBL" id="KGP73719.1"/>
    </source>
</evidence>
<accession>A0A0A2TDV2</accession>
<dbReference type="SUPFAM" id="SSF55874">
    <property type="entry name" value="ATPase domain of HSP90 chaperone/DNA topoisomerase II/histidine kinase"/>
    <property type="match status" value="1"/>
</dbReference>
<dbReference type="InterPro" id="IPR036890">
    <property type="entry name" value="HATPase_C_sf"/>
</dbReference>
<evidence type="ECO:0000313" key="2">
    <source>
        <dbReference type="Proteomes" id="UP000030147"/>
    </source>
</evidence>
<dbReference type="STRING" id="1385514.N782_02370"/>
<evidence type="ECO:0008006" key="3">
    <source>
        <dbReference type="Google" id="ProtNLM"/>
    </source>
</evidence>
<protein>
    <recommendedName>
        <fullName evidence="3">ATP-binding protein</fullName>
    </recommendedName>
</protein>
<sequence>MKTDVVQPIISNFIKSLRDIGYSFEVAVADVLDNSITAQAQNVRIACVPRPDTTFTLLDDGIGMSNIELINAMRLATKDPEDPRESTDLGKFGLGLKTASFSQAMDLTVISKKDGRISIKQWDLQFISKKNEWLLITPELESYQNLPLYDEFIKQESGTLVVWGKIDSFSEMDIPNKLENLREHLSLVFHCFLEGSVPGRKSFNIFINGQQLEPFNPFNPKHPATQELMTEKIKYLDSEIKVQPFILPHHSKMSQQEYEKYSTRNGYTKSQGFYLYRAHRLLIYGTWWGMHRINDAHKLVRVKIDIPNNQDSAWGIDIKKSKASPIMEIRNNLRRIISQVTVKGSRPYTGRGKKIEDKTTIRFWELISDNNNIKFSINKNHPMVKDLESKLNEEQNNLLHVILMGIESYLPLDAIIAQLNSNPLKVNQETSINEEDIKMLLEQWRSAGVSEEFIKDLLKTEVYKNKEAFFDYAENTRE</sequence>